<dbReference type="InterPro" id="IPR019647">
    <property type="entry name" value="PhoP_reg_network_YrbL"/>
</dbReference>
<evidence type="ECO:0008006" key="3">
    <source>
        <dbReference type="Google" id="ProtNLM"/>
    </source>
</evidence>
<dbReference type="InterPro" id="IPR011009">
    <property type="entry name" value="Kinase-like_dom_sf"/>
</dbReference>
<protein>
    <recommendedName>
        <fullName evidence="3">Protein kinase domain-containing protein</fullName>
    </recommendedName>
</protein>
<reference evidence="2" key="1">
    <citation type="submission" date="2015-08" db="EMBL/GenBank/DDBJ databases">
        <title>Vibrio galatheae sp. nov., a novel member of the Vibrionaceae family isolated from the Solomon Islands.</title>
        <authorList>
            <person name="Giubergia S."/>
            <person name="Machado H."/>
            <person name="Mateiu R.V."/>
            <person name="Gram L."/>
        </authorList>
    </citation>
    <scope>NUCLEOTIDE SEQUENCE [LARGE SCALE GENOMIC DNA]</scope>
    <source>
        <strain evidence="2">DSM 19134</strain>
    </source>
</reference>
<keyword evidence="2" id="KW-1185">Reference proteome</keyword>
<name>A0A0M0I3D0_9VIBR</name>
<evidence type="ECO:0000313" key="2">
    <source>
        <dbReference type="Proteomes" id="UP000037530"/>
    </source>
</evidence>
<dbReference type="STRING" id="171383.AKJ31_00075"/>
<proteinExistence type="predicted"/>
<gene>
    <name evidence="1" type="ORF">AKJ31_00075</name>
</gene>
<dbReference type="PATRIC" id="fig|171383.3.peg.15"/>
<organism evidence="1 2">
    <name type="scientific">Vibrio hepatarius</name>
    <dbReference type="NCBI Taxonomy" id="171383"/>
    <lineage>
        <taxon>Bacteria</taxon>
        <taxon>Pseudomonadati</taxon>
        <taxon>Pseudomonadota</taxon>
        <taxon>Gammaproteobacteria</taxon>
        <taxon>Vibrionales</taxon>
        <taxon>Vibrionaceae</taxon>
        <taxon>Vibrio</taxon>
        <taxon>Vibrio oreintalis group</taxon>
    </lineage>
</organism>
<dbReference type="RefSeq" id="WP_053407057.1">
    <property type="nucleotide sequence ID" value="NZ_LHPI01000001.1"/>
</dbReference>
<dbReference type="OrthoDB" id="595236at2"/>
<dbReference type="AlphaFoldDB" id="A0A0M0I3D0"/>
<accession>A0A0M0I3D0</accession>
<evidence type="ECO:0000313" key="1">
    <source>
        <dbReference type="EMBL" id="KOO08804.1"/>
    </source>
</evidence>
<sequence length="179" mass="21184">MVYLSDDSKLGRGTTRTCYQHPENENLCIKVMHSHSKLKINFLEFKFYQKLAKKKVPLEHLPQCYGFVETNLGKGLVYERIKSDYADNLEQIVKRRLLPKNKIISMLKDLENYCLDNIISMCDRGLRNIILSKDKLYYIDGIITNKKRKSFLYTGLSFLSRRKTRKTIRTMINTLEQEY</sequence>
<dbReference type="Proteomes" id="UP000037530">
    <property type="component" value="Unassembled WGS sequence"/>
</dbReference>
<dbReference type="SUPFAM" id="SSF56112">
    <property type="entry name" value="Protein kinase-like (PK-like)"/>
    <property type="match status" value="1"/>
</dbReference>
<comment type="caution">
    <text evidence="1">The sequence shown here is derived from an EMBL/GenBank/DDBJ whole genome shotgun (WGS) entry which is preliminary data.</text>
</comment>
<dbReference type="Pfam" id="PF10707">
    <property type="entry name" value="YrbL-PhoP_reg"/>
    <property type="match status" value="1"/>
</dbReference>
<dbReference type="EMBL" id="LHPI01000001">
    <property type="protein sequence ID" value="KOO08804.1"/>
    <property type="molecule type" value="Genomic_DNA"/>
</dbReference>